<gene>
    <name evidence="5" type="ORF">DM02DRAFT_631901</name>
</gene>
<dbReference type="EMBL" id="KZ805461">
    <property type="protein sequence ID" value="PVH96575.1"/>
    <property type="molecule type" value="Genomic_DNA"/>
</dbReference>
<keyword evidence="2" id="KW-0539">Nucleus</keyword>
<sequence length="539" mass="56540">MDPPTLTSQQAPSPARSDKSSDSEGRPVRQKLKETRIDAKGAPDHTMEDASTNGTNGDSYSGSDSDRGRLRRKRSREDFEADEDTTKQPEKKQERHTRKKSRDVTSPVGSDFENAKVVKPLIPSIREDEHAEPPRSTARKDTPEAGDANKKTGITSPKNKRTRDQAETEASTAADSAAELSENPDTTSKTEDERTTKRPRDGDDPATTKSTTKIPPGSGFSNTSAASPFASMSPQKPASKSTEKPAEDLPKTSDQAFKNSGFGSFATSTVSPFGSAAGSGSALGAASGPKLSSFASPSKPAAQPSGFASLGGSSSGVSAFGSGASNGGKPLFGGALGASAFGNAGGASKLSSFGSGGGSITGLTQKPAEFGSKEQPKDDSDDSASDNEDGDETNNSEDQPLKPRQSSLLQPQGPLETGEENEDVTWTGHVKLYTLAGETGKKGWHERGTGTLKVNVTRDEPKKARLVLRADATHRLLLNAAIAKSMRFGDAQGKEPKDGKVLFAAPTATGEVESHLLRLKVDKGIDLWGVVEKCKQDSS</sequence>
<reference evidence="5 6" key="1">
    <citation type="journal article" date="2018" name="Sci. Rep.">
        <title>Comparative genomics provides insights into the lifestyle and reveals functional heterogeneity of dark septate endophytic fungi.</title>
        <authorList>
            <person name="Knapp D.G."/>
            <person name="Nemeth J.B."/>
            <person name="Barry K."/>
            <person name="Hainaut M."/>
            <person name="Henrissat B."/>
            <person name="Johnson J."/>
            <person name="Kuo A."/>
            <person name="Lim J.H.P."/>
            <person name="Lipzen A."/>
            <person name="Nolan M."/>
            <person name="Ohm R.A."/>
            <person name="Tamas L."/>
            <person name="Grigoriev I.V."/>
            <person name="Spatafora J.W."/>
            <person name="Nagy L.G."/>
            <person name="Kovacs G.M."/>
        </authorList>
    </citation>
    <scope>NUCLEOTIDE SEQUENCE [LARGE SCALE GENOMIC DNA]</scope>
    <source>
        <strain evidence="5 6">DSE2036</strain>
    </source>
</reference>
<dbReference type="SUPFAM" id="SSF50729">
    <property type="entry name" value="PH domain-like"/>
    <property type="match status" value="1"/>
</dbReference>
<accession>A0A2V1DEX6</accession>
<feature type="compositionally biased region" description="Basic and acidic residues" evidence="3">
    <location>
        <begin position="84"/>
        <end position="93"/>
    </location>
</feature>
<evidence type="ECO:0000256" key="2">
    <source>
        <dbReference type="ARBA" id="ARBA00023242"/>
    </source>
</evidence>
<feature type="compositionally biased region" description="Low complexity" evidence="3">
    <location>
        <begin position="337"/>
        <end position="353"/>
    </location>
</feature>
<feature type="compositionally biased region" description="Low complexity" evidence="3">
    <location>
        <begin position="271"/>
        <end position="293"/>
    </location>
</feature>
<evidence type="ECO:0000259" key="4">
    <source>
        <dbReference type="PROSITE" id="PS50196"/>
    </source>
</evidence>
<dbReference type="OrthoDB" id="185618at2759"/>
<feature type="compositionally biased region" description="Basic and acidic residues" evidence="3">
    <location>
        <begin position="125"/>
        <end position="150"/>
    </location>
</feature>
<keyword evidence="6" id="KW-1185">Reference proteome</keyword>
<feature type="compositionally biased region" description="Basic and acidic residues" evidence="3">
    <location>
        <begin position="188"/>
        <end position="203"/>
    </location>
</feature>
<dbReference type="PROSITE" id="PS50196">
    <property type="entry name" value="RANBD1"/>
    <property type="match status" value="1"/>
</dbReference>
<feature type="compositionally biased region" description="Polar residues" evidence="3">
    <location>
        <begin position="252"/>
        <end position="270"/>
    </location>
</feature>
<feature type="compositionally biased region" description="Polar residues" evidence="3">
    <location>
        <begin position="1"/>
        <end position="12"/>
    </location>
</feature>
<evidence type="ECO:0000256" key="1">
    <source>
        <dbReference type="ARBA" id="ARBA00004123"/>
    </source>
</evidence>
<dbReference type="InterPro" id="IPR000156">
    <property type="entry name" value="Ran_bind_dom"/>
</dbReference>
<dbReference type="AlphaFoldDB" id="A0A2V1DEX6"/>
<dbReference type="Gene3D" id="2.30.29.30">
    <property type="entry name" value="Pleckstrin-homology domain (PH domain)/Phosphotyrosine-binding domain (PTB)"/>
    <property type="match status" value="1"/>
</dbReference>
<feature type="compositionally biased region" description="Basic and acidic residues" evidence="3">
    <location>
        <begin position="16"/>
        <end position="48"/>
    </location>
</feature>
<feature type="compositionally biased region" description="Basic and acidic residues" evidence="3">
    <location>
        <begin position="241"/>
        <end position="251"/>
    </location>
</feature>
<organism evidence="5 6">
    <name type="scientific">Periconia macrospinosa</name>
    <dbReference type="NCBI Taxonomy" id="97972"/>
    <lineage>
        <taxon>Eukaryota</taxon>
        <taxon>Fungi</taxon>
        <taxon>Dikarya</taxon>
        <taxon>Ascomycota</taxon>
        <taxon>Pezizomycotina</taxon>
        <taxon>Dothideomycetes</taxon>
        <taxon>Pleosporomycetidae</taxon>
        <taxon>Pleosporales</taxon>
        <taxon>Massarineae</taxon>
        <taxon>Periconiaceae</taxon>
        <taxon>Periconia</taxon>
    </lineage>
</organism>
<feature type="compositionally biased region" description="Acidic residues" evidence="3">
    <location>
        <begin position="379"/>
        <end position="395"/>
    </location>
</feature>
<comment type="subcellular location">
    <subcellularLocation>
        <location evidence="1">Nucleus</location>
    </subcellularLocation>
</comment>
<protein>
    <recommendedName>
        <fullName evidence="4">RanBD1 domain-containing protein</fullName>
    </recommendedName>
</protein>
<dbReference type="Pfam" id="PF00638">
    <property type="entry name" value="Ran_BP1"/>
    <property type="match status" value="1"/>
</dbReference>
<dbReference type="InterPro" id="IPR011993">
    <property type="entry name" value="PH-like_dom_sf"/>
</dbReference>
<proteinExistence type="predicted"/>
<dbReference type="SMART" id="SM00160">
    <property type="entry name" value="RanBD"/>
    <property type="match status" value="1"/>
</dbReference>
<dbReference type="PANTHER" id="PTHR23138:SF142">
    <property type="entry name" value="RAN-BINDING PROTEIN 3B-RELATED"/>
    <property type="match status" value="1"/>
</dbReference>
<evidence type="ECO:0000313" key="6">
    <source>
        <dbReference type="Proteomes" id="UP000244855"/>
    </source>
</evidence>
<feature type="compositionally biased region" description="Gly residues" evidence="3">
    <location>
        <begin position="324"/>
        <end position="336"/>
    </location>
</feature>
<feature type="region of interest" description="Disordered" evidence="3">
    <location>
        <begin position="1"/>
        <end position="423"/>
    </location>
</feature>
<dbReference type="PANTHER" id="PTHR23138">
    <property type="entry name" value="RAN BINDING PROTEIN"/>
    <property type="match status" value="1"/>
</dbReference>
<name>A0A2V1DEX6_9PLEO</name>
<dbReference type="Proteomes" id="UP000244855">
    <property type="component" value="Unassembled WGS sequence"/>
</dbReference>
<feature type="compositionally biased region" description="Low complexity" evidence="3">
    <location>
        <begin position="168"/>
        <end position="181"/>
    </location>
</feature>
<feature type="compositionally biased region" description="Low complexity" evidence="3">
    <location>
        <begin position="305"/>
        <end position="323"/>
    </location>
</feature>
<feature type="compositionally biased region" description="Polar residues" evidence="3">
    <location>
        <begin position="207"/>
        <end position="240"/>
    </location>
</feature>
<dbReference type="STRING" id="97972.A0A2V1DEX6"/>
<dbReference type="GO" id="GO:0005634">
    <property type="term" value="C:nucleus"/>
    <property type="evidence" value="ECO:0007669"/>
    <property type="project" value="UniProtKB-SubCell"/>
</dbReference>
<evidence type="ECO:0000313" key="5">
    <source>
        <dbReference type="EMBL" id="PVH96575.1"/>
    </source>
</evidence>
<feature type="domain" description="RanBD1" evidence="4">
    <location>
        <begin position="397"/>
        <end position="521"/>
    </location>
</feature>
<dbReference type="InterPro" id="IPR045255">
    <property type="entry name" value="RanBP1-like"/>
</dbReference>
<evidence type="ECO:0000256" key="3">
    <source>
        <dbReference type="SAM" id="MobiDB-lite"/>
    </source>
</evidence>